<feature type="signal peptide" evidence="1">
    <location>
        <begin position="1"/>
        <end position="24"/>
    </location>
</feature>
<dbReference type="AlphaFoldDB" id="A0A024FVH7"/>
<evidence type="ECO:0000313" key="3">
    <source>
        <dbReference type="Proteomes" id="UP000053237"/>
    </source>
</evidence>
<accession>A0A024FVH7</accession>
<feature type="chain" id="PRO_5001529147" evidence="1">
    <location>
        <begin position="25"/>
        <end position="138"/>
    </location>
</feature>
<reference evidence="2 3" key="1">
    <citation type="submission" date="2012-05" db="EMBL/GenBank/DDBJ databases">
        <title>Recombination and specialization in a pathogen metapopulation.</title>
        <authorList>
            <person name="Gardiner A."/>
            <person name="Kemen E."/>
            <person name="Schultz-Larsen T."/>
            <person name="MacLean D."/>
            <person name="Van Oosterhout C."/>
            <person name="Jones J.D.G."/>
        </authorList>
    </citation>
    <scope>NUCLEOTIDE SEQUENCE [LARGE SCALE GENOMIC DNA]</scope>
    <source>
        <strain evidence="2 3">Ac Nc2</strain>
    </source>
</reference>
<keyword evidence="1" id="KW-0732">Signal</keyword>
<evidence type="ECO:0000313" key="2">
    <source>
        <dbReference type="EMBL" id="CCI10917.1"/>
    </source>
</evidence>
<comment type="caution">
    <text evidence="2">The sequence shown here is derived from an EMBL/GenBank/DDBJ whole genome shotgun (WGS) entry which is preliminary data.</text>
</comment>
<proteinExistence type="predicted"/>
<dbReference type="InParanoid" id="A0A024FVH7"/>
<sequence>MRAFRVRFSLGLFWFLMVVKTLRCKCPYENGFKIKLDKELYKRLITMEIEEWPSALHGSSSPKGEDLKECKRVCILSHGLKVIEVREKIEDLTCEETLEEKFYDAQNTPLPEDVSTTQHTSNTKRRKMFVLSESAVFA</sequence>
<protein>
    <submittedName>
        <fullName evidence="2">Uncharacterized protein</fullName>
    </submittedName>
</protein>
<keyword evidence="3" id="KW-1185">Reference proteome</keyword>
<gene>
    <name evidence="2" type="ORF">BN9_120110</name>
</gene>
<dbReference type="EMBL" id="CAIX01000457">
    <property type="protein sequence ID" value="CCI10917.1"/>
    <property type="molecule type" value="Genomic_DNA"/>
</dbReference>
<evidence type="ECO:0000256" key="1">
    <source>
        <dbReference type="SAM" id="SignalP"/>
    </source>
</evidence>
<dbReference type="Proteomes" id="UP000053237">
    <property type="component" value="Unassembled WGS sequence"/>
</dbReference>
<organism evidence="2 3">
    <name type="scientific">Albugo candida</name>
    <dbReference type="NCBI Taxonomy" id="65357"/>
    <lineage>
        <taxon>Eukaryota</taxon>
        <taxon>Sar</taxon>
        <taxon>Stramenopiles</taxon>
        <taxon>Oomycota</taxon>
        <taxon>Peronosporomycetes</taxon>
        <taxon>Albuginales</taxon>
        <taxon>Albuginaceae</taxon>
        <taxon>Albugo</taxon>
    </lineage>
</organism>
<name>A0A024FVH7_9STRA</name>